<dbReference type="AlphaFoldDB" id="A0A8B9CC14"/>
<evidence type="ECO:0000313" key="4">
    <source>
        <dbReference type="Proteomes" id="UP000694426"/>
    </source>
</evidence>
<dbReference type="GO" id="GO:0005743">
    <property type="term" value="C:mitochondrial inner membrane"/>
    <property type="evidence" value="ECO:0007669"/>
    <property type="project" value="TreeGrafter"/>
</dbReference>
<keyword evidence="2" id="KW-0812">Transmembrane</keyword>
<evidence type="ECO:0000256" key="1">
    <source>
        <dbReference type="SAM" id="MobiDB-lite"/>
    </source>
</evidence>
<sequence>AAGGRGGAHRRGGAAHCPADRAAADPASWRRRSRRPGRAAARPEQQPPPPSRPLRPAGSLPCPVPPCRTGRRGARLRAAAISPGTGSGGASVEEEEEGAAAIMAGLSRTLGIFGGFVAVVGAALYPIYFRPLLLPDEYKKEQSINRAGIVQEDIQPPEKPDSSSRGKSNRINAMS</sequence>
<keyword evidence="2" id="KW-0472">Membrane</keyword>
<dbReference type="PANTHER" id="PTHR34923:SF1">
    <property type="entry name" value="SMALL INTEGRAL MEMBRANE PROTEIN 20"/>
    <property type="match status" value="1"/>
</dbReference>
<keyword evidence="4" id="KW-1185">Reference proteome</keyword>
<keyword evidence="2" id="KW-1133">Transmembrane helix</keyword>
<feature type="transmembrane region" description="Helical" evidence="2">
    <location>
        <begin position="110"/>
        <end position="129"/>
    </location>
</feature>
<accession>A0A8B9CC14</accession>
<name>A0A8B9CC14_9AVES</name>
<feature type="region of interest" description="Disordered" evidence="1">
    <location>
        <begin position="1"/>
        <end position="69"/>
    </location>
</feature>
<reference evidence="3" key="1">
    <citation type="submission" date="2025-08" db="UniProtKB">
        <authorList>
            <consortium name="Ensembl"/>
        </authorList>
    </citation>
    <scope>IDENTIFICATION</scope>
</reference>
<dbReference type="GeneTree" id="ENSGT00390000002398"/>
<reference evidence="3" key="2">
    <citation type="submission" date="2025-09" db="UniProtKB">
        <authorList>
            <consortium name="Ensembl"/>
        </authorList>
    </citation>
    <scope>IDENTIFICATION</scope>
</reference>
<dbReference type="Proteomes" id="UP000694426">
    <property type="component" value="Unplaced"/>
</dbReference>
<evidence type="ECO:0000256" key="2">
    <source>
        <dbReference type="SAM" id="Phobius"/>
    </source>
</evidence>
<dbReference type="Ensembl" id="ENSABRT00000025132.1">
    <property type="protein sequence ID" value="ENSABRP00000017777.1"/>
    <property type="gene ID" value="ENSABRG00000015367.1"/>
</dbReference>
<organism evidence="3 4">
    <name type="scientific">Anser brachyrhynchus</name>
    <name type="common">Pink-footed goose</name>
    <dbReference type="NCBI Taxonomy" id="132585"/>
    <lineage>
        <taxon>Eukaryota</taxon>
        <taxon>Metazoa</taxon>
        <taxon>Chordata</taxon>
        <taxon>Craniata</taxon>
        <taxon>Vertebrata</taxon>
        <taxon>Euteleostomi</taxon>
        <taxon>Archelosauria</taxon>
        <taxon>Archosauria</taxon>
        <taxon>Dinosauria</taxon>
        <taxon>Saurischia</taxon>
        <taxon>Theropoda</taxon>
        <taxon>Coelurosauria</taxon>
        <taxon>Aves</taxon>
        <taxon>Neognathae</taxon>
        <taxon>Galloanserae</taxon>
        <taxon>Anseriformes</taxon>
        <taxon>Anatidae</taxon>
        <taxon>Anserinae</taxon>
        <taxon>Anser</taxon>
    </lineage>
</organism>
<feature type="compositionally biased region" description="Polar residues" evidence="1">
    <location>
        <begin position="165"/>
        <end position="175"/>
    </location>
</feature>
<feature type="region of interest" description="Disordered" evidence="1">
    <location>
        <begin position="147"/>
        <end position="175"/>
    </location>
</feature>
<dbReference type="PANTHER" id="PTHR34923">
    <property type="entry name" value="SMALL INTEGRAL MEMBRANE PROTEIN 20"/>
    <property type="match status" value="1"/>
</dbReference>
<evidence type="ECO:0000313" key="3">
    <source>
        <dbReference type="Ensembl" id="ENSABRP00000017777.1"/>
    </source>
</evidence>
<dbReference type="Pfam" id="PF15061">
    <property type="entry name" value="MITRAC7_Phoenixin"/>
    <property type="match status" value="1"/>
</dbReference>
<dbReference type="InterPro" id="IPR027917">
    <property type="entry name" value="MITRAC7/Phoenixin"/>
</dbReference>
<protein>
    <submittedName>
        <fullName evidence="3">Small integral membrane protein 20</fullName>
    </submittedName>
</protein>
<proteinExistence type="predicted"/>
<dbReference type="GO" id="GO:0033617">
    <property type="term" value="P:mitochondrial respiratory chain complex IV assembly"/>
    <property type="evidence" value="ECO:0007669"/>
    <property type="project" value="InterPro"/>
</dbReference>